<reference evidence="2 3" key="1">
    <citation type="submission" date="2021-06" db="EMBL/GenBank/DDBJ databases">
        <title>Caerostris extrusa draft genome.</title>
        <authorList>
            <person name="Kono N."/>
            <person name="Arakawa K."/>
        </authorList>
    </citation>
    <scope>NUCLEOTIDE SEQUENCE [LARGE SCALE GENOMIC DNA]</scope>
</reference>
<feature type="region of interest" description="Disordered" evidence="1">
    <location>
        <begin position="22"/>
        <end position="41"/>
    </location>
</feature>
<name>A0AAV4RZ91_CAEEX</name>
<organism evidence="2 3">
    <name type="scientific">Caerostris extrusa</name>
    <name type="common">Bark spider</name>
    <name type="synonym">Caerostris bankana</name>
    <dbReference type="NCBI Taxonomy" id="172846"/>
    <lineage>
        <taxon>Eukaryota</taxon>
        <taxon>Metazoa</taxon>
        <taxon>Ecdysozoa</taxon>
        <taxon>Arthropoda</taxon>
        <taxon>Chelicerata</taxon>
        <taxon>Arachnida</taxon>
        <taxon>Araneae</taxon>
        <taxon>Araneomorphae</taxon>
        <taxon>Entelegynae</taxon>
        <taxon>Araneoidea</taxon>
        <taxon>Araneidae</taxon>
        <taxon>Caerostris</taxon>
    </lineage>
</organism>
<proteinExistence type="predicted"/>
<dbReference type="EMBL" id="BPLR01008633">
    <property type="protein sequence ID" value="GIY26151.1"/>
    <property type="molecule type" value="Genomic_DNA"/>
</dbReference>
<protein>
    <submittedName>
        <fullName evidence="2">Uncharacterized protein</fullName>
    </submittedName>
</protein>
<keyword evidence="3" id="KW-1185">Reference proteome</keyword>
<sequence length="94" mass="10294">MFPVCQATKGCEWLETRPQLKKPDRSIYSQPRTPPYPVSPRSCKMGNAYKRSLDSRRTPVFQAASGCYGTGTGKASFSGKNLVFGAGVVVCRDD</sequence>
<comment type="caution">
    <text evidence="2">The sequence shown here is derived from an EMBL/GenBank/DDBJ whole genome shotgun (WGS) entry which is preliminary data.</text>
</comment>
<gene>
    <name evidence="2" type="ORF">CEXT_560031</name>
</gene>
<evidence type="ECO:0000256" key="1">
    <source>
        <dbReference type="SAM" id="MobiDB-lite"/>
    </source>
</evidence>
<dbReference type="AlphaFoldDB" id="A0AAV4RZ91"/>
<evidence type="ECO:0000313" key="3">
    <source>
        <dbReference type="Proteomes" id="UP001054945"/>
    </source>
</evidence>
<accession>A0AAV4RZ91</accession>
<evidence type="ECO:0000313" key="2">
    <source>
        <dbReference type="EMBL" id="GIY26151.1"/>
    </source>
</evidence>
<dbReference type="Proteomes" id="UP001054945">
    <property type="component" value="Unassembled WGS sequence"/>
</dbReference>